<reference evidence="9" key="1">
    <citation type="submission" date="2020-11" db="EMBL/GenBank/DDBJ databases">
        <authorList>
            <person name="Tran Van P."/>
        </authorList>
    </citation>
    <scope>NUCLEOTIDE SEQUENCE</scope>
</reference>
<dbReference type="FunFam" id="3.90.640.10:FF:000004">
    <property type="entry name" value="Heat shock 70 kDa protein 4"/>
    <property type="match status" value="1"/>
</dbReference>
<keyword evidence="4" id="KW-0547">Nucleotide-binding</keyword>
<dbReference type="InterPro" id="IPR018181">
    <property type="entry name" value="Heat_shock_70_CS"/>
</dbReference>
<gene>
    <name evidence="9" type="ORF">OSB1V03_LOCUS19803</name>
</gene>
<comment type="subcellular location">
    <subcellularLocation>
        <location evidence="1">Endoplasmic reticulum lumen</location>
    </subcellularLocation>
</comment>
<dbReference type="OrthoDB" id="6509255at2759"/>
<dbReference type="PRINTS" id="PR00301">
    <property type="entry name" value="HEATSHOCK70"/>
</dbReference>
<dbReference type="EMBL" id="CAJPIZ010030175">
    <property type="protein sequence ID" value="CAG2119856.1"/>
    <property type="molecule type" value="Genomic_DNA"/>
</dbReference>
<accession>A0A7R9QH04</accession>
<evidence type="ECO:0000256" key="1">
    <source>
        <dbReference type="ARBA" id="ARBA00004319"/>
    </source>
</evidence>
<dbReference type="GO" id="GO:0005788">
    <property type="term" value="C:endoplasmic reticulum lumen"/>
    <property type="evidence" value="ECO:0007669"/>
    <property type="project" value="UniProtKB-SubCell"/>
</dbReference>
<feature type="signal peptide" evidence="8">
    <location>
        <begin position="1"/>
        <end position="23"/>
    </location>
</feature>
<evidence type="ECO:0000313" key="9">
    <source>
        <dbReference type="EMBL" id="CAD7643894.1"/>
    </source>
</evidence>
<dbReference type="SUPFAM" id="SSF53067">
    <property type="entry name" value="Actin-like ATPase domain"/>
    <property type="match status" value="2"/>
</dbReference>
<dbReference type="AlphaFoldDB" id="A0A7R9QH04"/>
<keyword evidence="5" id="KW-0067">ATP-binding</keyword>
<sequence>MFWRLLLSLVLCTLTARIGVVSGVAVMSVDLGSEWMKVAIVSPGVPMEIVLNTDSQRKTPIVISFRDGERLVGDSAQAVATRFPDKSFAYFLDLLAKHRNSSVVQLFHKRFPYHRIEDTLTGISLSTADGLLFTPEELISMMLSKAKVYAEDSSKQPINDCVITVPPYFTQAERRALLMAADLAKLKVLQIINTNAAFALNYGVFRRKDFNTTVTNILFYDMGASSTTATIASYQLVKTKERGFAESNPQVTIKGSVGYDRTLGGLEMQIRLRDHLAILFAEQSKKPLKEITSNHRAMAKLFKEAARLKKVLSANTEHKAQVENVMNDIDLKAMVTREEFETLCADLLTDRVTKPIDDAFASSGYTIAEIDSVIIVGGNTRVPKIQTVLQNYF</sequence>
<dbReference type="PANTHER" id="PTHR45639:SF3">
    <property type="entry name" value="HYPOXIA UP-REGULATED PROTEIN 1"/>
    <property type="match status" value="1"/>
</dbReference>
<dbReference type="PANTHER" id="PTHR45639">
    <property type="entry name" value="HSC70CB, ISOFORM G-RELATED"/>
    <property type="match status" value="1"/>
</dbReference>
<dbReference type="PROSITE" id="PS01036">
    <property type="entry name" value="HSP70_3"/>
    <property type="match status" value="1"/>
</dbReference>
<keyword evidence="6" id="KW-0143">Chaperone</keyword>
<evidence type="ECO:0000256" key="3">
    <source>
        <dbReference type="ARBA" id="ARBA00022729"/>
    </source>
</evidence>
<keyword evidence="3 8" id="KW-0732">Signal</keyword>
<evidence type="ECO:0000256" key="5">
    <source>
        <dbReference type="ARBA" id="ARBA00022840"/>
    </source>
</evidence>
<dbReference type="EMBL" id="OC884750">
    <property type="protein sequence ID" value="CAD7643894.1"/>
    <property type="molecule type" value="Genomic_DNA"/>
</dbReference>
<dbReference type="InterPro" id="IPR013126">
    <property type="entry name" value="Hsp_70_fam"/>
</dbReference>
<evidence type="ECO:0000256" key="7">
    <source>
        <dbReference type="ARBA" id="ARBA00040503"/>
    </source>
</evidence>
<proteinExistence type="inferred from homology"/>
<evidence type="ECO:0000256" key="2">
    <source>
        <dbReference type="ARBA" id="ARBA00007381"/>
    </source>
</evidence>
<evidence type="ECO:0000256" key="6">
    <source>
        <dbReference type="ARBA" id="ARBA00023186"/>
    </source>
</evidence>
<dbReference type="GO" id="GO:0140662">
    <property type="term" value="F:ATP-dependent protein folding chaperone"/>
    <property type="evidence" value="ECO:0007669"/>
    <property type="project" value="InterPro"/>
</dbReference>
<dbReference type="Pfam" id="PF00012">
    <property type="entry name" value="HSP70"/>
    <property type="match status" value="1"/>
</dbReference>
<feature type="non-terminal residue" evidence="9">
    <location>
        <position position="1"/>
    </location>
</feature>
<comment type="similarity">
    <text evidence="2">Belongs to the heat shock protein 70 family.</text>
</comment>
<dbReference type="Proteomes" id="UP000759131">
    <property type="component" value="Unassembled WGS sequence"/>
</dbReference>
<dbReference type="CDD" id="cd10230">
    <property type="entry name" value="ASKHA_NBD_HSP70_HYOU1"/>
    <property type="match status" value="1"/>
</dbReference>
<evidence type="ECO:0000313" key="10">
    <source>
        <dbReference type="Proteomes" id="UP000759131"/>
    </source>
</evidence>
<dbReference type="Gene3D" id="3.90.640.10">
    <property type="entry name" value="Actin, Chain A, domain 4"/>
    <property type="match status" value="1"/>
</dbReference>
<name>A0A7R9QH04_9ACAR</name>
<evidence type="ECO:0000256" key="8">
    <source>
        <dbReference type="SAM" id="SignalP"/>
    </source>
</evidence>
<dbReference type="GO" id="GO:0030968">
    <property type="term" value="P:endoplasmic reticulum unfolded protein response"/>
    <property type="evidence" value="ECO:0007669"/>
    <property type="project" value="TreeGrafter"/>
</dbReference>
<dbReference type="GO" id="GO:0005524">
    <property type="term" value="F:ATP binding"/>
    <property type="evidence" value="ECO:0007669"/>
    <property type="project" value="UniProtKB-KW"/>
</dbReference>
<dbReference type="GO" id="GO:0034663">
    <property type="term" value="C:endoplasmic reticulum chaperone complex"/>
    <property type="evidence" value="ECO:0007669"/>
    <property type="project" value="TreeGrafter"/>
</dbReference>
<dbReference type="InterPro" id="IPR043129">
    <property type="entry name" value="ATPase_NBD"/>
</dbReference>
<dbReference type="Gene3D" id="3.30.420.40">
    <property type="match status" value="2"/>
</dbReference>
<organism evidence="9">
    <name type="scientific">Medioppia subpectinata</name>
    <dbReference type="NCBI Taxonomy" id="1979941"/>
    <lineage>
        <taxon>Eukaryota</taxon>
        <taxon>Metazoa</taxon>
        <taxon>Ecdysozoa</taxon>
        <taxon>Arthropoda</taxon>
        <taxon>Chelicerata</taxon>
        <taxon>Arachnida</taxon>
        <taxon>Acari</taxon>
        <taxon>Acariformes</taxon>
        <taxon>Sarcoptiformes</taxon>
        <taxon>Oribatida</taxon>
        <taxon>Brachypylina</taxon>
        <taxon>Oppioidea</taxon>
        <taxon>Oppiidae</taxon>
        <taxon>Medioppia</taxon>
    </lineage>
</organism>
<protein>
    <recommendedName>
        <fullName evidence="7">Hypoxia up-regulated protein 1</fullName>
    </recommendedName>
</protein>
<feature type="chain" id="PRO_5036211823" description="Hypoxia up-regulated protein 1" evidence="8">
    <location>
        <begin position="24"/>
        <end position="393"/>
    </location>
</feature>
<dbReference type="Gene3D" id="3.30.30.30">
    <property type="match status" value="1"/>
</dbReference>
<evidence type="ECO:0000256" key="4">
    <source>
        <dbReference type="ARBA" id="ARBA00022741"/>
    </source>
</evidence>
<keyword evidence="10" id="KW-1185">Reference proteome</keyword>